<dbReference type="OrthoDB" id="467411at2"/>
<keyword evidence="1" id="KW-0175">Coiled coil</keyword>
<feature type="region of interest" description="Disordered" evidence="2">
    <location>
        <begin position="61"/>
        <end position="88"/>
    </location>
</feature>
<dbReference type="AlphaFoldDB" id="A0A1D8TTD2"/>
<evidence type="ECO:0000313" key="3">
    <source>
        <dbReference type="EMBL" id="AOX00813.1"/>
    </source>
</evidence>
<feature type="compositionally biased region" description="Polar residues" evidence="2">
    <location>
        <begin position="61"/>
        <end position="82"/>
    </location>
</feature>
<accession>A0A1D8TTD2</accession>
<gene>
    <name evidence="3" type="ORF">BJP34_16415</name>
</gene>
<evidence type="ECO:0000313" key="4">
    <source>
        <dbReference type="Proteomes" id="UP000177870"/>
    </source>
</evidence>
<reference evidence="4" key="1">
    <citation type="submission" date="2016-10" db="EMBL/GenBank/DDBJ databases">
        <title>Comparative genomics uncovers the prolific and rare metabolic potential of the cyanobacterial genus Moorea.</title>
        <authorList>
            <person name="Leao T."/>
            <person name="Castelao G."/>
            <person name="Korobeynikov A."/>
            <person name="Monroe E.A."/>
            <person name="Podell S."/>
            <person name="Glukhov E."/>
            <person name="Allen E."/>
            <person name="Gerwick W.H."/>
            <person name="Gerwick L."/>
        </authorList>
    </citation>
    <scope>NUCLEOTIDE SEQUENCE [LARGE SCALE GENOMIC DNA]</scope>
    <source>
        <strain evidence="4">PAL-8-15-08-1</strain>
    </source>
</reference>
<dbReference type="RefSeq" id="WP_070393264.1">
    <property type="nucleotide sequence ID" value="NZ_CP017599.1"/>
</dbReference>
<dbReference type="Proteomes" id="UP000177870">
    <property type="component" value="Chromosome"/>
</dbReference>
<feature type="coiled-coil region" evidence="1">
    <location>
        <begin position="92"/>
        <end position="119"/>
    </location>
</feature>
<evidence type="ECO:0000256" key="2">
    <source>
        <dbReference type="SAM" id="MobiDB-lite"/>
    </source>
</evidence>
<organism evidence="3 4">
    <name type="scientific">Moorena producens PAL-8-15-08-1</name>
    <dbReference type="NCBI Taxonomy" id="1458985"/>
    <lineage>
        <taxon>Bacteria</taxon>
        <taxon>Bacillati</taxon>
        <taxon>Cyanobacteriota</taxon>
        <taxon>Cyanophyceae</taxon>
        <taxon>Coleofasciculales</taxon>
        <taxon>Coleofasciculaceae</taxon>
        <taxon>Moorena</taxon>
    </lineage>
</organism>
<protein>
    <submittedName>
        <fullName evidence="3">Uncharacterized protein</fullName>
    </submittedName>
</protein>
<evidence type="ECO:0000256" key="1">
    <source>
        <dbReference type="SAM" id="Coils"/>
    </source>
</evidence>
<proteinExistence type="predicted"/>
<dbReference type="Gene3D" id="1.20.5.300">
    <property type="match status" value="1"/>
</dbReference>
<dbReference type="EMBL" id="CP017599">
    <property type="protein sequence ID" value="AOX00813.1"/>
    <property type="molecule type" value="Genomic_DNA"/>
</dbReference>
<dbReference type="KEGG" id="mpro:BJP34_16415"/>
<name>A0A1D8TTD2_9CYAN</name>
<sequence>MKRTIVILTFGLILGIFISQFIPPATASITVVESRISSLESEIINLRFKLNQLETQLRQVNQSVPDSNRPSQHQGPSPTDTYSRVDADHPMFKRLATLVIELKERVNRLEEEVLSKELKLKN</sequence>